<dbReference type="InterPro" id="IPR036061">
    <property type="entry name" value="CheW-like_dom_sf"/>
</dbReference>
<dbReference type="InterPro" id="IPR002545">
    <property type="entry name" value="CheW-lke_dom"/>
</dbReference>
<dbReference type="PROSITE" id="PS50851">
    <property type="entry name" value="CHEW"/>
    <property type="match status" value="1"/>
</dbReference>
<dbReference type="RefSeq" id="WP_330928862.1">
    <property type="nucleotide sequence ID" value="NZ_CP119075.1"/>
</dbReference>
<evidence type="ECO:0000313" key="3">
    <source>
        <dbReference type="Proteomes" id="UP001218638"/>
    </source>
</evidence>
<dbReference type="SUPFAM" id="SSF50341">
    <property type="entry name" value="CheW-like"/>
    <property type="match status" value="1"/>
</dbReference>
<dbReference type="PANTHER" id="PTHR22617">
    <property type="entry name" value="CHEMOTAXIS SENSOR HISTIDINE KINASE-RELATED"/>
    <property type="match status" value="1"/>
</dbReference>
<dbReference type="KEGG" id="slom:PXH66_07535"/>
<feature type="domain" description="CheW-like" evidence="1">
    <location>
        <begin position="1"/>
        <end position="143"/>
    </location>
</feature>
<dbReference type="InterPro" id="IPR039315">
    <property type="entry name" value="CheW"/>
</dbReference>
<protein>
    <submittedName>
        <fullName evidence="2">Chemotaxis protein CheW</fullName>
    </submittedName>
</protein>
<dbReference type="EMBL" id="CP119075">
    <property type="protein sequence ID" value="WED66700.1"/>
    <property type="molecule type" value="Genomic_DNA"/>
</dbReference>
<dbReference type="AlphaFoldDB" id="A0AAF0CRG4"/>
<dbReference type="Pfam" id="PF01584">
    <property type="entry name" value="CheW"/>
    <property type="match status" value="1"/>
</dbReference>
<dbReference type="SMART" id="SM00260">
    <property type="entry name" value="CheW"/>
    <property type="match status" value="1"/>
</dbReference>
<dbReference type="Proteomes" id="UP001218638">
    <property type="component" value="Chromosome"/>
</dbReference>
<dbReference type="GO" id="GO:0005829">
    <property type="term" value="C:cytosol"/>
    <property type="evidence" value="ECO:0007669"/>
    <property type="project" value="TreeGrafter"/>
</dbReference>
<name>A0AAF0CRG4_9BACT</name>
<gene>
    <name evidence="2" type="ORF">PXH66_07535</name>
</gene>
<proteinExistence type="predicted"/>
<evidence type="ECO:0000313" key="2">
    <source>
        <dbReference type="EMBL" id="WED66700.1"/>
    </source>
</evidence>
<evidence type="ECO:0000259" key="1">
    <source>
        <dbReference type="PROSITE" id="PS50851"/>
    </source>
</evidence>
<reference evidence="2" key="1">
    <citation type="submission" date="2023-03" db="EMBL/GenBank/DDBJ databases">
        <title>Lomoglobus Profundus gen. nov., sp. nov., a novel member of the phylum Verrucomicrobia, isolated from deep-marine sediment of South China Sea.</title>
        <authorList>
            <person name="Ahmad T."/>
            <person name="Ishaq S.E."/>
            <person name="Wang F."/>
        </authorList>
    </citation>
    <scope>NUCLEOTIDE SEQUENCE</scope>
    <source>
        <strain evidence="2">LMO-M01</strain>
    </source>
</reference>
<dbReference type="PANTHER" id="PTHR22617:SF43">
    <property type="entry name" value="PROTEIN PILI"/>
    <property type="match status" value="1"/>
</dbReference>
<keyword evidence="3" id="KW-1185">Reference proteome</keyword>
<dbReference type="Gene3D" id="2.30.30.40">
    <property type="entry name" value="SH3 Domains"/>
    <property type="match status" value="1"/>
</dbReference>
<dbReference type="Gene3D" id="2.40.50.180">
    <property type="entry name" value="CheA-289, Domain 4"/>
    <property type="match status" value="1"/>
</dbReference>
<sequence length="155" mass="17251">MLFILFQLDRDHYALEASRVKVVLPLVRVKRIPGAADGVQGLFNYRGQPVPVIDLSRMALGRPARESLSTRLLVVSYRDRTGGTRLLGLVAEYATETLRRDPEDFVESGLKNDGSPYLGPVARDPRGLIQWVEVDRLLSAEVHDQLFPPGTEVVA</sequence>
<dbReference type="GO" id="GO:0006935">
    <property type="term" value="P:chemotaxis"/>
    <property type="evidence" value="ECO:0007669"/>
    <property type="project" value="InterPro"/>
</dbReference>
<organism evidence="2 3">
    <name type="scientific">Synoicihabitans lomoniglobus</name>
    <dbReference type="NCBI Taxonomy" id="2909285"/>
    <lineage>
        <taxon>Bacteria</taxon>
        <taxon>Pseudomonadati</taxon>
        <taxon>Verrucomicrobiota</taxon>
        <taxon>Opitutia</taxon>
        <taxon>Opitutales</taxon>
        <taxon>Opitutaceae</taxon>
        <taxon>Synoicihabitans</taxon>
    </lineage>
</organism>
<accession>A0AAF0CRG4</accession>
<dbReference type="GO" id="GO:0007165">
    <property type="term" value="P:signal transduction"/>
    <property type="evidence" value="ECO:0007669"/>
    <property type="project" value="InterPro"/>
</dbReference>